<dbReference type="SUPFAM" id="SSF51430">
    <property type="entry name" value="NAD(P)-linked oxidoreductase"/>
    <property type="match status" value="1"/>
</dbReference>
<dbReference type="InterPro" id="IPR020471">
    <property type="entry name" value="AKR"/>
</dbReference>
<protein>
    <recommendedName>
        <fullName evidence="2">NADP-dependent oxidoreductase domain-containing protein</fullName>
    </recommendedName>
</protein>
<feature type="signal peptide" evidence="1">
    <location>
        <begin position="1"/>
        <end position="17"/>
    </location>
</feature>
<evidence type="ECO:0000313" key="4">
    <source>
        <dbReference type="Proteomes" id="UP000002729"/>
    </source>
</evidence>
<evidence type="ECO:0000259" key="2">
    <source>
        <dbReference type="Pfam" id="PF00248"/>
    </source>
</evidence>
<keyword evidence="4" id="KW-1185">Reference proteome</keyword>
<evidence type="ECO:0000256" key="1">
    <source>
        <dbReference type="SAM" id="SignalP"/>
    </source>
</evidence>
<dbReference type="PANTHER" id="PTHR43827">
    <property type="entry name" value="2,5-DIKETO-D-GLUCONIC ACID REDUCTASE"/>
    <property type="match status" value="1"/>
</dbReference>
<dbReference type="Proteomes" id="UP000002729">
    <property type="component" value="Unassembled WGS sequence"/>
</dbReference>
<dbReference type="PANTHER" id="PTHR43827:SF8">
    <property type="entry name" value="ALDO_KETO REDUCTASE FAMILY PROTEIN"/>
    <property type="match status" value="1"/>
</dbReference>
<dbReference type="GeneID" id="20220104"/>
<reference evidence="3 4" key="1">
    <citation type="journal article" date="2011" name="Proc. Natl. Acad. Sci. U.S.A.">
        <title>Niche of harmful alga Aureococcus anophagefferens revealed through ecogenomics.</title>
        <authorList>
            <person name="Gobler C.J."/>
            <person name="Berry D.L."/>
            <person name="Dyhrman S.T."/>
            <person name="Wilhelm S.W."/>
            <person name="Salamov A."/>
            <person name="Lobanov A.V."/>
            <person name="Zhang Y."/>
            <person name="Collier J.L."/>
            <person name="Wurch L.L."/>
            <person name="Kustka A.B."/>
            <person name="Dill B.D."/>
            <person name="Shah M."/>
            <person name="VerBerkmoes N.C."/>
            <person name="Kuo A."/>
            <person name="Terry A."/>
            <person name="Pangilinan J."/>
            <person name="Lindquist E.A."/>
            <person name="Lucas S."/>
            <person name="Paulsen I.T."/>
            <person name="Hattenrath-Lehmann T.K."/>
            <person name="Talmage S.C."/>
            <person name="Walker E.A."/>
            <person name="Koch F."/>
            <person name="Burson A.M."/>
            <person name="Marcoval M.A."/>
            <person name="Tang Y.Z."/>
            <person name="Lecleir G.R."/>
            <person name="Coyne K.J."/>
            <person name="Berg G.M."/>
            <person name="Bertrand E.M."/>
            <person name="Saito M.A."/>
            <person name="Gladyshev V.N."/>
            <person name="Grigoriev I.V."/>
        </authorList>
    </citation>
    <scope>NUCLEOTIDE SEQUENCE [LARGE SCALE GENOMIC DNA]</scope>
    <source>
        <strain evidence="4">CCMP 1984</strain>
    </source>
</reference>
<dbReference type="InParanoid" id="F0Y8T0"/>
<dbReference type="Gene3D" id="3.20.20.100">
    <property type="entry name" value="NADP-dependent oxidoreductase domain"/>
    <property type="match status" value="1"/>
</dbReference>
<name>F0Y8T0_AURAN</name>
<feature type="non-terminal residue" evidence="3">
    <location>
        <position position="190"/>
    </location>
</feature>
<dbReference type="EMBL" id="GL833127">
    <property type="protein sequence ID" value="EGB08650.1"/>
    <property type="molecule type" value="Genomic_DNA"/>
</dbReference>
<dbReference type="GO" id="GO:0016491">
    <property type="term" value="F:oxidoreductase activity"/>
    <property type="evidence" value="ECO:0007669"/>
    <property type="project" value="InterPro"/>
</dbReference>
<organism evidence="4">
    <name type="scientific">Aureococcus anophagefferens</name>
    <name type="common">Harmful bloom alga</name>
    <dbReference type="NCBI Taxonomy" id="44056"/>
    <lineage>
        <taxon>Eukaryota</taxon>
        <taxon>Sar</taxon>
        <taxon>Stramenopiles</taxon>
        <taxon>Ochrophyta</taxon>
        <taxon>Pelagophyceae</taxon>
        <taxon>Pelagomonadales</taxon>
        <taxon>Pelagomonadaceae</taxon>
        <taxon>Aureococcus</taxon>
    </lineage>
</organism>
<sequence length="190" mass="20773">MRRRALALLWLVARSRGGGDGGGFLDFELSNGFELPVVGLGVGNLAHRSIPAVVSAGVERFGVRLVDTAMASNNEHLLQETLRRLPRPERRVVVVTKVWYTHLGYGRTRLAVEESLKSLGGGVDVLRYRRAGPAPGADAWVGSWRALEEFYGAGRLAAIGVSNFDYDDMARLLRDAAVAPHVYQGNVWAF</sequence>
<dbReference type="RefSeq" id="XP_009036642.1">
    <property type="nucleotide sequence ID" value="XM_009038394.1"/>
</dbReference>
<dbReference type="InterPro" id="IPR023210">
    <property type="entry name" value="NADP_OxRdtase_dom"/>
</dbReference>
<evidence type="ECO:0000313" key="3">
    <source>
        <dbReference type="EMBL" id="EGB08650.1"/>
    </source>
</evidence>
<feature type="chain" id="PRO_5003261462" description="NADP-dependent oxidoreductase domain-containing protein" evidence="1">
    <location>
        <begin position="18"/>
        <end position="190"/>
    </location>
</feature>
<dbReference type="PRINTS" id="PR00069">
    <property type="entry name" value="ALDKETRDTASE"/>
</dbReference>
<dbReference type="eggNOG" id="KOG1577">
    <property type="taxonomic scope" value="Eukaryota"/>
</dbReference>
<gene>
    <name evidence="3" type="ORF">AURANDRAFT_25791</name>
</gene>
<accession>F0Y8T0</accession>
<dbReference type="AlphaFoldDB" id="F0Y8T0"/>
<dbReference type="KEGG" id="aaf:AURANDRAFT_25791"/>
<keyword evidence="1" id="KW-0732">Signal</keyword>
<dbReference type="Pfam" id="PF00248">
    <property type="entry name" value="Aldo_ket_red"/>
    <property type="match status" value="1"/>
</dbReference>
<feature type="domain" description="NADP-dependent oxidoreductase" evidence="2">
    <location>
        <begin position="60"/>
        <end position="186"/>
    </location>
</feature>
<proteinExistence type="predicted"/>
<dbReference type="InterPro" id="IPR036812">
    <property type="entry name" value="NAD(P)_OxRdtase_dom_sf"/>
</dbReference>
<dbReference type="OrthoDB" id="416253at2759"/>
<dbReference type="PROSITE" id="PS50890">
    <property type="entry name" value="PUA"/>
    <property type="match status" value="1"/>
</dbReference>